<dbReference type="InterPro" id="IPR009739">
    <property type="entry name" value="LprI-like_N"/>
</dbReference>
<evidence type="ECO:0000313" key="4">
    <source>
        <dbReference type="EMBL" id="GAA6268269.1"/>
    </source>
</evidence>
<evidence type="ECO:0000256" key="1">
    <source>
        <dbReference type="SAM" id="Coils"/>
    </source>
</evidence>
<organism evidence="4 5">
    <name type="scientific">Enterocloster alcoholdehydrogenati</name>
    <dbReference type="NCBI Taxonomy" id="2547410"/>
    <lineage>
        <taxon>Bacteria</taxon>
        <taxon>Bacillati</taxon>
        <taxon>Bacillota</taxon>
        <taxon>Clostridia</taxon>
        <taxon>Lachnospirales</taxon>
        <taxon>Lachnospiraceae</taxon>
        <taxon>Enterocloster</taxon>
    </lineage>
</organism>
<accession>A0ABQ0AW68</accession>
<feature type="signal peptide" evidence="2">
    <location>
        <begin position="1"/>
        <end position="21"/>
    </location>
</feature>
<evidence type="ECO:0000313" key="5">
    <source>
        <dbReference type="Proteomes" id="UP001600894"/>
    </source>
</evidence>
<protein>
    <recommendedName>
        <fullName evidence="3">Lysozyme inhibitor LprI-like N-terminal domain-containing protein</fullName>
    </recommendedName>
</protein>
<gene>
    <name evidence="4" type="ORF">F130042H8_13290</name>
</gene>
<sequence>MRKRLQVHRLAICTALAVALAAAGCVRKEKAASFDETAVQELAAESAVTEDDSAAADTMSFGELKNIVFIFSSGAGAWQTKFTIQPDGGFWGEYQDSNMGETGQSYPKGVIYQSVFTGQLAEFRPVSEYTYSAKILSLEYENPVGTEAVQDGVLYKYTDAYGLEDTETVTLYVPGTPAQERSEELNRWLVCGETKLSFYAIGNDAHQYGFVGTDLAENIRETVASAEEKMEELDQKLQAANTQLELNDISREQYSLWDSVLNGLWGALGQLKAPQDMKALTLQERSWIKEKEAASKAAGEEFEGGSMQDMAFSQKAMELTRKRVYELLKELD</sequence>
<dbReference type="Gene3D" id="1.20.1270.180">
    <property type="match status" value="1"/>
</dbReference>
<dbReference type="RefSeq" id="WP_390469488.1">
    <property type="nucleotide sequence ID" value="NZ_BAABXL010000001.1"/>
</dbReference>
<dbReference type="EMBL" id="BAABXL010000001">
    <property type="protein sequence ID" value="GAA6268269.1"/>
    <property type="molecule type" value="Genomic_DNA"/>
</dbReference>
<evidence type="ECO:0000259" key="3">
    <source>
        <dbReference type="Pfam" id="PF07007"/>
    </source>
</evidence>
<feature type="domain" description="Lysozyme inhibitor LprI-like N-terminal" evidence="3">
    <location>
        <begin position="236"/>
        <end position="327"/>
    </location>
</feature>
<name>A0ABQ0AW68_9FIRM</name>
<reference evidence="4 5" key="1">
    <citation type="submission" date="2024-04" db="EMBL/GenBank/DDBJ databases">
        <title>Defined microbial consortia suppress multidrug-resistant proinflammatory Enterobacteriaceae via ecological control.</title>
        <authorList>
            <person name="Furuichi M."/>
            <person name="Kawaguchi T."/>
            <person name="Pust M."/>
            <person name="Yasuma K."/>
            <person name="Plichta D."/>
            <person name="Hasegawa N."/>
            <person name="Ohya T."/>
            <person name="Bhattarai S."/>
            <person name="Sasajima S."/>
            <person name="Aoto Y."/>
            <person name="Tuganbaev T."/>
            <person name="Yaginuma M."/>
            <person name="Ueda M."/>
            <person name="Okahashi N."/>
            <person name="Amafuji K."/>
            <person name="Kiridooshi Y."/>
            <person name="Sugita K."/>
            <person name="Strazar M."/>
            <person name="Skelly A."/>
            <person name="Suda W."/>
            <person name="Hattori M."/>
            <person name="Nakamoto N."/>
            <person name="Caballero S."/>
            <person name="Norman J."/>
            <person name="Olle B."/>
            <person name="Tanoue T."/>
            <person name="Arita M."/>
            <person name="Bucci V."/>
            <person name="Atarashi K."/>
            <person name="Xavier R."/>
            <person name="Honda K."/>
        </authorList>
    </citation>
    <scope>NUCLEOTIDE SEQUENCE [LARGE SCALE GENOMIC DNA]</scope>
    <source>
        <strain evidence="5">f13</strain>
    </source>
</reference>
<keyword evidence="2" id="KW-0732">Signal</keyword>
<proteinExistence type="predicted"/>
<keyword evidence="5" id="KW-1185">Reference proteome</keyword>
<dbReference type="PANTHER" id="PTHR39176">
    <property type="entry name" value="PERIPLASMIC PROTEIN-RELATED"/>
    <property type="match status" value="1"/>
</dbReference>
<comment type="caution">
    <text evidence="4">The sequence shown here is derived from an EMBL/GenBank/DDBJ whole genome shotgun (WGS) entry which is preliminary data.</text>
</comment>
<dbReference type="PANTHER" id="PTHR39176:SF1">
    <property type="entry name" value="PERIPLASMIC PROTEIN"/>
    <property type="match status" value="1"/>
</dbReference>
<feature type="chain" id="PRO_5046221260" description="Lysozyme inhibitor LprI-like N-terminal domain-containing protein" evidence="2">
    <location>
        <begin position="22"/>
        <end position="332"/>
    </location>
</feature>
<dbReference type="Pfam" id="PF07007">
    <property type="entry name" value="LprI"/>
    <property type="match status" value="1"/>
</dbReference>
<dbReference type="PROSITE" id="PS51257">
    <property type="entry name" value="PROKAR_LIPOPROTEIN"/>
    <property type="match status" value="1"/>
</dbReference>
<evidence type="ECO:0000256" key="2">
    <source>
        <dbReference type="SAM" id="SignalP"/>
    </source>
</evidence>
<dbReference type="Proteomes" id="UP001600894">
    <property type="component" value="Unassembled WGS sequence"/>
</dbReference>
<feature type="coiled-coil region" evidence="1">
    <location>
        <begin position="216"/>
        <end position="243"/>
    </location>
</feature>
<keyword evidence="1" id="KW-0175">Coiled coil</keyword>